<protein>
    <submittedName>
        <fullName evidence="2">Uncharacterized protein</fullName>
    </submittedName>
</protein>
<keyword evidence="1" id="KW-0812">Transmembrane</keyword>
<sequence length="235" mass="26248">MSNETWQSICNYGQYIAGVLTALLAIGNIYFGNLVTLQNDREKATNGQLTTGKKMSSEDWVTVVVGGVSMTNSKKAFTDGVDVSTLISADGIEPVKLRVRDDKIYVSTTIIGLDKKIVAEIEDNEWSVNPNNYYKRNYDDNSVEVIDQYGHVVLYVELVNPNLVKVNGVFITPSFIFIASPEMLTTMGGYPDKASLGVQAQWQQVYEMRVKSIPKSFRHTGSDYLGKRIRPKLDE</sequence>
<feature type="transmembrane region" description="Helical" evidence="1">
    <location>
        <begin position="12"/>
        <end position="31"/>
    </location>
</feature>
<dbReference type="Proteomes" id="UP000606008">
    <property type="component" value="Unassembled WGS sequence"/>
</dbReference>
<evidence type="ECO:0000256" key="1">
    <source>
        <dbReference type="SAM" id="Phobius"/>
    </source>
</evidence>
<reference evidence="3" key="1">
    <citation type="submission" date="2019-09" db="EMBL/GenBank/DDBJ databases">
        <authorList>
            <person name="Jung D.-H."/>
        </authorList>
    </citation>
    <scope>NUCLEOTIDE SEQUENCE [LARGE SCALE GENOMIC DNA]</scope>
    <source>
        <strain evidence="3">JA-25</strain>
    </source>
</reference>
<evidence type="ECO:0000313" key="3">
    <source>
        <dbReference type="Proteomes" id="UP000606008"/>
    </source>
</evidence>
<accession>A0ABX0QAR1</accession>
<name>A0ABX0QAR1_9BACT</name>
<keyword evidence="1" id="KW-1133">Transmembrane helix</keyword>
<reference evidence="3" key="2">
    <citation type="submission" date="2023-07" db="EMBL/GenBank/DDBJ databases">
        <authorList>
            <person name="Jung D.-H."/>
        </authorList>
    </citation>
    <scope>NUCLEOTIDE SEQUENCE [LARGE SCALE GENOMIC DNA]</scope>
    <source>
        <strain evidence="3">JA-25</strain>
    </source>
</reference>
<gene>
    <name evidence="2" type="ORF">F7231_04175</name>
</gene>
<keyword evidence="3" id="KW-1185">Reference proteome</keyword>
<dbReference type="RefSeq" id="WP_166690988.1">
    <property type="nucleotide sequence ID" value="NZ_WAEL01000001.1"/>
</dbReference>
<keyword evidence="1" id="KW-0472">Membrane</keyword>
<organism evidence="2 3">
    <name type="scientific">Fibrivirga algicola</name>
    <dbReference type="NCBI Taxonomy" id="2950420"/>
    <lineage>
        <taxon>Bacteria</taxon>
        <taxon>Pseudomonadati</taxon>
        <taxon>Bacteroidota</taxon>
        <taxon>Cytophagia</taxon>
        <taxon>Cytophagales</taxon>
        <taxon>Spirosomataceae</taxon>
        <taxon>Fibrivirga</taxon>
    </lineage>
</organism>
<evidence type="ECO:0000313" key="2">
    <source>
        <dbReference type="EMBL" id="NID09356.1"/>
    </source>
</evidence>
<comment type="caution">
    <text evidence="2">The sequence shown here is derived from an EMBL/GenBank/DDBJ whole genome shotgun (WGS) entry which is preliminary data.</text>
</comment>
<proteinExistence type="predicted"/>
<dbReference type="EMBL" id="WAEL01000001">
    <property type="protein sequence ID" value="NID09356.1"/>
    <property type="molecule type" value="Genomic_DNA"/>
</dbReference>